<gene>
    <name evidence="8" type="ORF">KFE25_009191</name>
</gene>
<dbReference type="Proteomes" id="UP000751190">
    <property type="component" value="Unassembled WGS sequence"/>
</dbReference>
<comment type="similarity">
    <text evidence="5">Belongs to the zinc-containing alcohol dehydrogenase family.</text>
</comment>
<dbReference type="InterPro" id="IPR036291">
    <property type="entry name" value="NAD(P)-bd_dom_sf"/>
</dbReference>
<evidence type="ECO:0000259" key="7">
    <source>
        <dbReference type="SMART" id="SM00829"/>
    </source>
</evidence>
<keyword evidence="6" id="KW-1133">Transmembrane helix</keyword>
<protein>
    <recommendedName>
        <fullName evidence="7">Enoyl reductase (ER) domain-containing protein</fullName>
    </recommendedName>
</protein>
<dbReference type="PROSITE" id="PS00059">
    <property type="entry name" value="ADH_ZINC"/>
    <property type="match status" value="1"/>
</dbReference>
<dbReference type="Pfam" id="PF00107">
    <property type="entry name" value="ADH_zinc_N"/>
    <property type="match status" value="1"/>
</dbReference>
<dbReference type="EMBL" id="JAGTXO010000001">
    <property type="protein sequence ID" value="KAG8470770.1"/>
    <property type="molecule type" value="Genomic_DNA"/>
</dbReference>
<dbReference type="InterPro" id="IPR020843">
    <property type="entry name" value="ER"/>
</dbReference>
<comment type="cofactor">
    <cofactor evidence="1 5">
        <name>Zn(2+)</name>
        <dbReference type="ChEBI" id="CHEBI:29105"/>
    </cofactor>
</comment>
<comment type="caution">
    <text evidence="8">The sequence shown here is derived from an EMBL/GenBank/DDBJ whole genome shotgun (WGS) entry which is preliminary data.</text>
</comment>
<name>A0A8J5Y3D1_DIALT</name>
<dbReference type="InterPro" id="IPR047109">
    <property type="entry name" value="CAD-like"/>
</dbReference>
<proteinExistence type="inferred from homology"/>
<sequence length="414" mass="43509">MAGIDALAMACHNPACNFQPMPFKRRPLGEYDVHIEMKYCGVCHSDLHLSLNDLGGCIYPIVPGHELAGVCVAVGAKVTKFRTGDHVGVGCFVDSCLSCKNCDKGEEQYCVKGATFTYGAAPTHGRANNGPGFESAPTYGGYSSQMVIHERFAIMIPKDYPLEKAGPLMCAAITMYDPLKHFGAKAGTRVAILGLGGLGTMGVKLAKALGCHVTVLSRNDSKRKYALSIGADAYVAVGDPEQVRAAGKSLDLILDTISANHDITTYLPLLDVSGIIVALGLCTQPHSVPQLPLIFNRTGIHGSVIGGIKTTQEVVDLCASKKIYPETKVVPVSELNRVFESLAAGNDTGVRYVLDIGNTLNESAFAACANVPPTKLPAPSAISKAKAALMTNAPSLGLVLVGVATGLLLARRGK</sequence>
<evidence type="ECO:0000256" key="2">
    <source>
        <dbReference type="ARBA" id="ARBA00022723"/>
    </source>
</evidence>
<dbReference type="GO" id="GO:0016616">
    <property type="term" value="F:oxidoreductase activity, acting on the CH-OH group of donors, NAD or NADP as acceptor"/>
    <property type="evidence" value="ECO:0007669"/>
    <property type="project" value="InterPro"/>
</dbReference>
<dbReference type="SMART" id="SM00829">
    <property type="entry name" value="PKS_ER"/>
    <property type="match status" value="1"/>
</dbReference>
<dbReference type="InterPro" id="IPR013154">
    <property type="entry name" value="ADH-like_N"/>
</dbReference>
<dbReference type="InterPro" id="IPR013149">
    <property type="entry name" value="ADH-like_C"/>
</dbReference>
<accession>A0A8J5Y3D1</accession>
<evidence type="ECO:0000256" key="3">
    <source>
        <dbReference type="ARBA" id="ARBA00022833"/>
    </source>
</evidence>
<dbReference type="PANTHER" id="PTHR42683">
    <property type="entry name" value="ALDEHYDE REDUCTASE"/>
    <property type="match status" value="1"/>
</dbReference>
<dbReference type="Gene3D" id="3.90.180.10">
    <property type="entry name" value="Medium-chain alcohol dehydrogenases, catalytic domain"/>
    <property type="match status" value="1"/>
</dbReference>
<dbReference type="AlphaFoldDB" id="A0A8J5Y3D1"/>
<keyword evidence="4" id="KW-0560">Oxidoreductase</keyword>
<dbReference type="OMA" id="CDDYIAT"/>
<evidence type="ECO:0000256" key="1">
    <source>
        <dbReference type="ARBA" id="ARBA00001947"/>
    </source>
</evidence>
<dbReference type="Gene3D" id="3.40.50.720">
    <property type="entry name" value="NAD(P)-binding Rossmann-like Domain"/>
    <property type="match status" value="1"/>
</dbReference>
<dbReference type="SUPFAM" id="SSF51735">
    <property type="entry name" value="NAD(P)-binding Rossmann-fold domains"/>
    <property type="match status" value="1"/>
</dbReference>
<evidence type="ECO:0000313" key="8">
    <source>
        <dbReference type="EMBL" id="KAG8470770.1"/>
    </source>
</evidence>
<organism evidence="8 9">
    <name type="scientific">Diacronema lutheri</name>
    <name type="common">Unicellular marine alga</name>
    <name type="synonym">Monochrysis lutheri</name>
    <dbReference type="NCBI Taxonomy" id="2081491"/>
    <lineage>
        <taxon>Eukaryota</taxon>
        <taxon>Haptista</taxon>
        <taxon>Haptophyta</taxon>
        <taxon>Pavlovophyceae</taxon>
        <taxon>Pavlovales</taxon>
        <taxon>Pavlovaceae</taxon>
        <taxon>Diacronema</taxon>
    </lineage>
</organism>
<keyword evidence="6" id="KW-0812">Transmembrane</keyword>
<reference evidence="8" key="1">
    <citation type="submission" date="2021-05" db="EMBL/GenBank/DDBJ databases">
        <title>The genome of the haptophyte Pavlova lutheri (Diacronema luteri, Pavlovales) - a model for lipid biosynthesis in eukaryotic algae.</title>
        <authorList>
            <person name="Hulatt C.J."/>
            <person name="Posewitz M.C."/>
        </authorList>
    </citation>
    <scope>NUCLEOTIDE SEQUENCE</scope>
    <source>
        <strain evidence="8">NIVA-4/92</strain>
    </source>
</reference>
<dbReference type="CDD" id="cd05283">
    <property type="entry name" value="CAD1"/>
    <property type="match status" value="1"/>
</dbReference>
<evidence type="ECO:0000313" key="9">
    <source>
        <dbReference type="Proteomes" id="UP000751190"/>
    </source>
</evidence>
<dbReference type="GO" id="GO:0008270">
    <property type="term" value="F:zinc ion binding"/>
    <property type="evidence" value="ECO:0007669"/>
    <property type="project" value="InterPro"/>
</dbReference>
<keyword evidence="2 5" id="KW-0479">Metal-binding</keyword>
<dbReference type="InterPro" id="IPR002328">
    <property type="entry name" value="ADH_Zn_CS"/>
</dbReference>
<evidence type="ECO:0000256" key="4">
    <source>
        <dbReference type="ARBA" id="ARBA00023002"/>
    </source>
</evidence>
<dbReference type="FunFam" id="3.40.50.720:FF:000022">
    <property type="entry name" value="Cinnamyl alcohol dehydrogenase"/>
    <property type="match status" value="1"/>
</dbReference>
<keyword evidence="9" id="KW-1185">Reference proteome</keyword>
<keyword evidence="6" id="KW-0472">Membrane</keyword>
<feature type="domain" description="Enoyl reductase (ER)" evidence="7">
    <location>
        <begin position="15"/>
        <end position="354"/>
    </location>
</feature>
<feature type="transmembrane region" description="Helical" evidence="6">
    <location>
        <begin position="389"/>
        <end position="410"/>
    </location>
</feature>
<evidence type="ECO:0000256" key="5">
    <source>
        <dbReference type="RuleBase" id="RU361277"/>
    </source>
</evidence>
<dbReference type="OrthoDB" id="1879366at2759"/>
<keyword evidence="3 5" id="KW-0862">Zinc</keyword>
<evidence type="ECO:0000256" key="6">
    <source>
        <dbReference type="SAM" id="Phobius"/>
    </source>
</evidence>
<dbReference type="SUPFAM" id="SSF50129">
    <property type="entry name" value="GroES-like"/>
    <property type="match status" value="1"/>
</dbReference>
<dbReference type="InterPro" id="IPR011032">
    <property type="entry name" value="GroES-like_sf"/>
</dbReference>
<dbReference type="Pfam" id="PF08240">
    <property type="entry name" value="ADH_N"/>
    <property type="match status" value="1"/>
</dbReference>